<dbReference type="SUPFAM" id="SSF52172">
    <property type="entry name" value="CheY-like"/>
    <property type="match status" value="1"/>
</dbReference>
<dbReference type="SUPFAM" id="SSF46894">
    <property type="entry name" value="C-terminal effector domain of the bipartite response regulators"/>
    <property type="match status" value="1"/>
</dbReference>
<dbReference type="Pfam" id="PF00196">
    <property type="entry name" value="GerE"/>
    <property type="match status" value="1"/>
</dbReference>
<organism evidence="6 7">
    <name type="scientific">Cypionkella sinensis</name>
    <dbReference type="NCBI Taxonomy" id="1756043"/>
    <lineage>
        <taxon>Bacteria</taxon>
        <taxon>Pseudomonadati</taxon>
        <taxon>Pseudomonadota</taxon>
        <taxon>Alphaproteobacteria</taxon>
        <taxon>Rhodobacterales</taxon>
        <taxon>Paracoccaceae</taxon>
        <taxon>Cypionkella</taxon>
    </lineage>
</organism>
<dbReference type="PROSITE" id="PS50110">
    <property type="entry name" value="RESPONSE_REGULATORY"/>
    <property type="match status" value="1"/>
</dbReference>
<evidence type="ECO:0000256" key="1">
    <source>
        <dbReference type="ARBA" id="ARBA00022553"/>
    </source>
</evidence>
<evidence type="ECO:0000313" key="7">
    <source>
        <dbReference type="Proteomes" id="UP001595547"/>
    </source>
</evidence>
<dbReference type="CDD" id="cd17535">
    <property type="entry name" value="REC_NarL-like"/>
    <property type="match status" value="1"/>
</dbReference>
<dbReference type="InterPro" id="IPR039420">
    <property type="entry name" value="WalR-like"/>
</dbReference>
<dbReference type="InterPro" id="IPR011006">
    <property type="entry name" value="CheY-like_superfamily"/>
</dbReference>
<dbReference type="PANTHER" id="PTHR43214">
    <property type="entry name" value="TWO-COMPONENT RESPONSE REGULATOR"/>
    <property type="match status" value="1"/>
</dbReference>
<protein>
    <submittedName>
        <fullName evidence="6">Response regulator</fullName>
    </submittedName>
</protein>
<feature type="domain" description="HTH luxR-type" evidence="4">
    <location>
        <begin position="146"/>
        <end position="211"/>
    </location>
</feature>
<dbReference type="InterPro" id="IPR058245">
    <property type="entry name" value="NreC/VraR/RcsB-like_REC"/>
</dbReference>
<evidence type="ECO:0000256" key="3">
    <source>
        <dbReference type="PROSITE-ProRule" id="PRU00169"/>
    </source>
</evidence>
<accession>A0ABV7IXT9</accession>
<keyword evidence="2" id="KW-0238">DNA-binding</keyword>
<dbReference type="InterPro" id="IPR001789">
    <property type="entry name" value="Sig_transdc_resp-reg_receiver"/>
</dbReference>
<feature type="domain" description="Response regulatory" evidence="5">
    <location>
        <begin position="5"/>
        <end position="121"/>
    </location>
</feature>
<keyword evidence="7" id="KW-1185">Reference proteome</keyword>
<dbReference type="CDD" id="cd06170">
    <property type="entry name" value="LuxR_C_like"/>
    <property type="match status" value="1"/>
</dbReference>
<dbReference type="InterPro" id="IPR016032">
    <property type="entry name" value="Sig_transdc_resp-reg_C-effctor"/>
</dbReference>
<reference evidence="7" key="1">
    <citation type="journal article" date="2019" name="Int. J. Syst. Evol. Microbiol.">
        <title>The Global Catalogue of Microorganisms (GCM) 10K type strain sequencing project: providing services to taxonomists for standard genome sequencing and annotation.</title>
        <authorList>
            <consortium name="The Broad Institute Genomics Platform"/>
            <consortium name="The Broad Institute Genome Sequencing Center for Infectious Disease"/>
            <person name="Wu L."/>
            <person name="Ma J."/>
        </authorList>
    </citation>
    <scope>NUCLEOTIDE SEQUENCE [LARGE SCALE GENOMIC DNA]</scope>
    <source>
        <strain evidence="7">KCTC 52039</strain>
    </source>
</reference>
<proteinExistence type="predicted"/>
<dbReference type="EMBL" id="JBHRTO010000001">
    <property type="protein sequence ID" value="MFC3181120.1"/>
    <property type="molecule type" value="Genomic_DNA"/>
</dbReference>
<comment type="caution">
    <text evidence="6">The sequence shown here is derived from an EMBL/GenBank/DDBJ whole genome shotgun (WGS) entry which is preliminary data.</text>
</comment>
<dbReference type="PRINTS" id="PR00038">
    <property type="entry name" value="HTHLUXR"/>
</dbReference>
<dbReference type="InterPro" id="IPR000792">
    <property type="entry name" value="Tscrpt_reg_LuxR_C"/>
</dbReference>
<dbReference type="PROSITE" id="PS00622">
    <property type="entry name" value="HTH_LUXR_1"/>
    <property type="match status" value="1"/>
</dbReference>
<sequence>MSDIRLVLADDHPIYRDGVARTLIDAGGIDVVGQAQDGEGAAKLCAELQPDLVLLDVSMPKGGGLGALGLIMQMEKPPLVAMLTASEDEGDLMAALKAGAAGYILKGVGASELVELVRDLAAGRSYVSPGLAGRLLVAMRGKPVGEPNPLADLSRREEDILRLVATGLSNKEVGRKLDIQEKTVKHYMTSILQKLHVRNRVEAAMLARAHLKG</sequence>
<evidence type="ECO:0000259" key="5">
    <source>
        <dbReference type="PROSITE" id="PS50110"/>
    </source>
</evidence>
<gene>
    <name evidence="6" type="ORF">ACFOGH_08990</name>
</gene>
<dbReference type="RefSeq" id="WP_380072731.1">
    <property type="nucleotide sequence ID" value="NZ_JBHRTO010000001.1"/>
</dbReference>
<name>A0ABV7IXT9_9RHOB</name>
<evidence type="ECO:0000259" key="4">
    <source>
        <dbReference type="PROSITE" id="PS50043"/>
    </source>
</evidence>
<evidence type="ECO:0000256" key="2">
    <source>
        <dbReference type="ARBA" id="ARBA00023125"/>
    </source>
</evidence>
<dbReference type="SMART" id="SM00448">
    <property type="entry name" value="REC"/>
    <property type="match status" value="1"/>
</dbReference>
<dbReference type="Pfam" id="PF00072">
    <property type="entry name" value="Response_reg"/>
    <property type="match status" value="1"/>
</dbReference>
<keyword evidence="1 3" id="KW-0597">Phosphoprotein</keyword>
<dbReference type="SMART" id="SM00421">
    <property type="entry name" value="HTH_LUXR"/>
    <property type="match status" value="1"/>
</dbReference>
<dbReference type="PROSITE" id="PS50043">
    <property type="entry name" value="HTH_LUXR_2"/>
    <property type="match status" value="1"/>
</dbReference>
<dbReference type="Proteomes" id="UP001595547">
    <property type="component" value="Unassembled WGS sequence"/>
</dbReference>
<dbReference type="Gene3D" id="3.40.50.2300">
    <property type="match status" value="1"/>
</dbReference>
<feature type="modified residue" description="4-aspartylphosphate" evidence="3">
    <location>
        <position position="56"/>
    </location>
</feature>
<evidence type="ECO:0000313" key="6">
    <source>
        <dbReference type="EMBL" id="MFC3181120.1"/>
    </source>
</evidence>